<keyword evidence="3" id="KW-1185">Reference proteome</keyword>
<feature type="signal peptide" evidence="1">
    <location>
        <begin position="1"/>
        <end position="26"/>
    </location>
</feature>
<dbReference type="AlphaFoldDB" id="A0A0S4J3E3"/>
<accession>A0A0S4J3E3</accession>
<reference evidence="3" key="1">
    <citation type="submission" date="2015-09" db="EMBL/GenBank/DDBJ databases">
        <authorList>
            <consortium name="Pathogen Informatics"/>
        </authorList>
    </citation>
    <scope>NUCLEOTIDE SEQUENCE [LARGE SCALE GENOMIC DNA]</scope>
    <source>
        <strain evidence="3">Lake Konstanz</strain>
    </source>
</reference>
<feature type="chain" id="PRO_5006621842" evidence="1">
    <location>
        <begin position="27"/>
        <end position="76"/>
    </location>
</feature>
<sequence>MTRDARNFFLWCSCCCCVAGPRPIECACCFFCCTLFCFPCYTPEFPFVQLTENCSLFLFVLWATEHCLAFLLSFVS</sequence>
<name>A0A0S4J3E3_BODSA</name>
<keyword evidence="1" id="KW-0732">Signal</keyword>
<evidence type="ECO:0000313" key="3">
    <source>
        <dbReference type="Proteomes" id="UP000051952"/>
    </source>
</evidence>
<evidence type="ECO:0000256" key="1">
    <source>
        <dbReference type="SAM" id="SignalP"/>
    </source>
</evidence>
<dbReference type="VEuPathDB" id="TriTrypDB:BSAL_83510"/>
<dbReference type="Proteomes" id="UP000051952">
    <property type="component" value="Unassembled WGS sequence"/>
</dbReference>
<organism evidence="2 3">
    <name type="scientific">Bodo saltans</name>
    <name type="common">Flagellated protozoan</name>
    <dbReference type="NCBI Taxonomy" id="75058"/>
    <lineage>
        <taxon>Eukaryota</taxon>
        <taxon>Discoba</taxon>
        <taxon>Euglenozoa</taxon>
        <taxon>Kinetoplastea</taxon>
        <taxon>Metakinetoplastina</taxon>
        <taxon>Eubodonida</taxon>
        <taxon>Bodonidae</taxon>
        <taxon>Bodo</taxon>
    </lineage>
</organism>
<proteinExistence type="predicted"/>
<dbReference type="EMBL" id="CYKH01000936">
    <property type="protein sequence ID" value="CUG69981.1"/>
    <property type="molecule type" value="Genomic_DNA"/>
</dbReference>
<evidence type="ECO:0000313" key="2">
    <source>
        <dbReference type="EMBL" id="CUG69981.1"/>
    </source>
</evidence>
<protein>
    <submittedName>
        <fullName evidence="2">GPI-anchored surface protein, putative</fullName>
    </submittedName>
</protein>
<gene>
    <name evidence="2" type="ORF">BSAL_83510</name>
</gene>